<feature type="transmembrane region" description="Helical" evidence="1">
    <location>
        <begin position="16"/>
        <end position="36"/>
    </location>
</feature>
<dbReference type="Proteomes" id="UP000239532">
    <property type="component" value="Unassembled WGS sequence"/>
</dbReference>
<keyword evidence="3" id="KW-1185">Reference proteome</keyword>
<dbReference type="AlphaFoldDB" id="A0A2S9WVT6"/>
<dbReference type="EMBL" id="MQUC01000003">
    <property type="protein sequence ID" value="PRP67597.1"/>
    <property type="molecule type" value="Genomic_DNA"/>
</dbReference>
<proteinExistence type="predicted"/>
<keyword evidence="1" id="KW-0472">Membrane</keyword>
<organism evidence="2 3">
    <name type="scientific">Nonlabens agnitus</name>
    <dbReference type="NCBI Taxonomy" id="870484"/>
    <lineage>
        <taxon>Bacteria</taxon>
        <taxon>Pseudomonadati</taxon>
        <taxon>Bacteroidota</taxon>
        <taxon>Flavobacteriia</taxon>
        <taxon>Flavobacteriales</taxon>
        <taxon>Flavobacteriaceae</taxon>
        <taxon>Nonlabens</taxon>
    </lineage>
</organism>
<protein>
    <submittedName>
        <fullName evidence="2">Membrane or secreted protein</fullName>
    </submittedName>
</protein>
<keyword evidence="1" id="KW-1133">Transmembrane helix</keyword>
<dbReference type="RefSeq" id="WP_105983315.1">
    <property type="nucleotide sequence ID" value="NZ_MQUC01000003.1"/>
</dbReference>
<keyword evidence="1" id="KW-0812">Transmembrane</keyword>
<accession>A0A2S9WVT6</accession>
<dbReference type="OrthoDB" id="1437325at2"/>
<gene>
    <name evidence="2" type="ORF">BST86_11080</name>
</gene>
<name>A0A2S9WVT6_9FLAO</name>
<reference evidence="2 3" key="1">
    <citation type="submission" date="2016-11" db="EMBL/GenBank/DDBJ databases">
        <title>Trade-off between light-utilization and light-protection in marine flavobacteria.</title>
        <authorList>
            <person name="Kumagai Y."/>
        </authorList>
    </citation>
    <scope>NUCLEOTIDE SEQUENCE [LARGE SCALE GENOMIC DNA]</scope>
    <source>
        <strain evidence="2 3">JCM 17109</strain>
    </source>
</reference>
<sequence>MSAKKDTYDIKKTNPFAKYFVLVVLFALPLVAYLFFLGGKHHFDTLPVMNESVGSLENFRTLEGDRVQLQDSVSVITLLGSNPYTRLGYVSNINEKIYKEFHEFDTFQMISIIPQDGVADIEEMRSQMRGTTDIEDWHFVTATDQQIKDFYASLDSGLELNEDLSSNYAFIFDKNGALRGREADDKDPALYGYDTESIAALQKTMIDDMRVLLAEYRFAFKKNRDDQIKDDE</sequence>
<comment type="caution">
    <text evidence="2">The sequence shown here is derived from an EMBL/GenBank/DDBJ whole genome shotgun (WGS) entry which is preliminary data.</text>
</comment>
<evidence type="ECO:0000313" key="3">
    <source>
        <dbReference type="Proteomes" id="UP000239532"/>
    </source>
</evidence>
<evidence type="ECO:0000256" key="1">
    <source>
        <dbReference type="SAM" id="Phobius"/>
    </source>
</evidence>
<evidence type="ECO:0000313" key="2">
    <source>
        <dbReference type="EMBL" id="PRP67597.1"/>
    </source>
</evidence>